<keyword evidence="1" id="KW-0472">Membrane</keyword>
<proteinExistence type="predicted"/>
<dbReference type="EMBL" id="MFMO01000005">
    <property type="protein sequence ID" value="OGG88358.1"/>
    <property type="molecule type" value="Genomic_DNA"/>
</dbReference>
<feature type="transmembrane region" description="Helical" evidence="1">
    <location>
        <begin position="242"/>
        <end position="264"/>
    </location>
</feature>
<feature type="transmembrane region" description="Helical" evidence="1">
    <location>
        <begin position="44"/>
        <end position="67"/>
    </location>
</feature>
<dbReference type="PANTHER" id="PTHR23526:SF4">
    <property type="entry name" value="INTEGRAL MEMBRANE TRANSPORT PROTEIN"/>
    <property type="match status" value="1"/>
</dbReference>
<reference evidence="2 3" key="1">
    <citation type="journal article" date="2016" name="Nat. Commun.">
        <title>Thousands of microbial genomes shed light on interconnected biogeochemical processes in an aquifer system.</title>
        <authorList>
            <person name="Anantharaman K."/>
            <person name="Brown C.T."/>
            <person name="Hug L.A."/>
            <person name="Sharon I."/>
            <person name="Castelle C.J."/>
            <person name="Probst A.J."/>
            <person name="Thomas B.C."/>
            <person name="Singh A."/>
            <person name="Wilkins M.J."/>
            <person name="Karaoz U."/>
            <person name="Brodie E.L."/>
            <person name="Williams K.H."/>
            <person name="Hubbard S.S."/>
            <person name="Banfield J.F."/>
        </authorList>
    </citation>
    <scope>NUCLEOTIDE SEQUENCE [LARGE SCALE GENOMIC DNA]</scope>
</reference>
<evidence type="ECO:0000313" key="3">
    <source>
        <dbReference type="Proteomes" id="UP000177968"/>
    </source>
</evidence>
<dbReference type="InterPro" id="IPR036259">
    <property type="entry name" value="MFS_trans_sf"/>
</dbReference>
<feature type="transmembrane region" description="Helical" evidence="1">
    <location>
        <begin position="218"/>
        <end position="236"/>
    </location>
</feature>
<evidence type="ECO:0000256" key="1">
    <source>
        <dbReference type="SAM" id="Phobius"/>
    </source>
</evidence>
<feature type="transmembrane region" description="Helical" evidence="1">
    <location>
        <begin position="164"/>
        <end position="184"/>
    </location>
</feature>
<dbReference type="Proteomes" id="UP000177968">
    <property type="component" value="Unassembled WGS sequence"/>
</dbReference>
<feature type="transmembrane region" description="Helical" evidence="1">
    <location>
        <begin position="299"/>
        <end position="316"/>
    </location>
</feature>
<keyword evidence="1" id="KW-0812">Transmembrane</keyword>
<evidence type="ECO:0008006" key="4">
    <source>
        <dbReference type="Google" id="ProtNLM"/>
    </source>
</evidence>
<feature type="transmembrane region" description="Helical" evidence="1">
    <location>
        <begin position="98"/>
        <end position="117"/>
    </location>
</feature>
<protein>
    <recommendedName>
        <fullName evidence="4">Major facilitator superfamily (MFS) profile domain-containing protein</fullName>
    </recommendedName>
</protein>
<feature type="transmembrane region" description="Helical" evidence="1">
    <location>
        <begin position="366"/>
        <end position="385"/>
    </location>
</feature>
<dbReference type="PANTHER" id="PTHR23526">
    <property type="entry name" value="INTEGRAL MEMBRANE TRANSPORT PROTEIN-RELATED"/>
    <property type="match status" value="1"/>
</dbReference>
<dbReference type="Pfam" id="PF07690">
    <property type="entry name" value="MFS_1"/>
    <property type="match status" value="1"/>
</dbReference>
<organism evidence="2 3">
    <name type="scientific">Candidatus Kaiserbacteria bacterium RIFCSPLOWO2_12_FULL_50_28</name>
    <dbReference type="NCBI Taxonomy" id="1798527"/>
    <lineage>
        <taxon>Bacteria</taxon>
        <taxon>Candidatus Kaiseribacteriota</taxon>
    </lineage>
</organism>
<feature type="transmembrane region" description="Helical" evidence="1">
    <location>
        <begin position="276"/>
        <end position="293"/>
    </location>
</feature>
<dbReference type="GO" id="GO:0022857">
    <property type="term" value="F:transmembrane transporter activity"/>
    <property type="evidence" value="ECO:0007669"/>
    <property type="project" value="InterPro"/>
</dbReference>
<feature type="transmembrane region" description="Helical" evidence="1">
    <location>
        <begin position="74"/>
        <end position="92"/>
    </location>
</feature>
<dbReference type="InterPro" id="IPR011701">
    <property type="entry name" value="MFS"/>
</dbReference>
<keyword evidence="1" id="KW-1133">Transmembrane helix</keyword>
<dbReference type="Gene3D" id="1.20.1250.20">
    <property type="entry name" value="MFS general substrate transporter like domains"/>
    <property type="match status" value="2"/>
</dbReference>
<comment type="caution">
    <text evidence="2">The sequence shown here is derived from an EMBL/GenBank/DDBJ whole genome shotgun (WGS) entry which is preliminary data.</text>
</comment>
<accession>A0A1F6FR95</accession>
<dbReference type="AlphaFoldDB" id="A0A1F6FR95"/>
<name>A0A1F6FR95_9BACT</name>
<gene>
    <name evidence="2" type="ORF">A3H15_00500</name>
</gene>
<dbReference type="SUPFAM" id="SSF103473">
    <property type="entry name" value="MFS general substrate transporter"/>
    <property type="match status" value="1"/>
</dbReference>
<feature type="transmembrane region" description="Helical" evidence="1">
    <location>
        <begin position="12"/>
        <end position="32"/>
    </location>
</feature>
<sequence length="388" mass="42785">MLAVNVSDTRRKIYVSNFFFSLQFGLAFFFNATFLSSLGLSEKMVGIVFALSYAASLVLLFSVPLLLRKFGNYSLFFSSSVFLVCVSALLAFSLSPIASVLLVATLIVLNIFLYTLLDIFLESAVDSTDGIGKEHGLFLTVTHGGRIVAQLAAGTLLLWGGFTYLYGTVAGVVIILAFITAFFLRNVREPVYEKLDFASVLLRLYYSTDMRHVFKLQFLLYLFYSIMAVYTPIYLYEYVGLSLGEMGIVFAIMLAPFFLLEILIGKFEDVRGEKGVLMYGFLILAVTTAALSLISTSSIVIWTVALFATRIGALMVEMGNDVYFFKHIDASKAAEVAAFRALFPLAFAIGPFLGVVLLFFIPLYAIFASVGVIMLLGLVTARTLTDIH</sequence>
<feature type="transmembrane region" description="Helical" evidence="1">
    <location>
        <begin position="137"/>
        <end position="158"/>
    </location>
</feature>
<dbReference type="InterPro" id="IPR052528">
    <property type="entry name" value="Sugar_transport-like"/>
</dbReference>
<feature type="transmembrane region" description="Helical" evidence="1">
    <location>
        <begin position="337"/>
        <end position="360"/>
    </location>
</feature>
<evidence type="ECO:0000313" key="2">
    <source>
        <dbReference type="EMBL" id="OGG88358.1"/>
    </source>
</evidence>